<dbReference type="GO" id="GO:0005737">
    <property type="term" value="C:cytoplasm"/>
    <property type="evidence" value="ECO:0007669"/>
    <property type="project" value="TreeGrafter"/>
</dbReference>
<dbReference type="InterPro" id="IPR045107">
    <property type="entry name" value="SAC3/GANP/THP3"/>
</dbReference>
<evidence type="ECO:0000313" key="4">
    <source>
        <dbReference type="Proteomes" id="UP000001307"/>
    </source>
</evidence>
<feature type="region of interest" description="Disordered" evidence="1">
    <location>
        <begin position="38"/>
        <end position="109"/>
    </location>
</feature>
<dbReference type="PANTHER" id="PTHR12436:SF3">
    <property type="entry name" value="GERMINAL-CENTER ASSOCIATED NUCLEAR PROTEIN"/>
    <property type="match status" value="1"/>
</dbReference>
<dbReference type="PANTHER" id="PTHR12436">
    <property type="entry name" value="80 KDA MCM3-ASSOCIATED PROTEIN"/>
    <property type="match status" value="1"/>
</dbReference>
<organism evidence="3">
    <name type="scientific">Oikopleura dioica</name>
    <name type="common">Tunicate</name>
    <dbReference type="NCBI Taxonomy" id="34765"/>
    <lineage>
        <taxon>Eukaryota</taxon>
        <taxon>Metazoa</taxon>
        <taxon>Chordata</taxon>
        <taxon>Tunicata</taxon>
        <taxon>Appendicularia</taxon>
        <taxon>Copelata</taxon>
        <taxon>Oikopleuridae</taxon>
        <taxon>Oikopleura</taxon>
    </lineage>
</organism>
<feature type="compositionally biased region" description="Basic and acidic residues" evidence="1">
    <location>
        <begin position="526"/>
        <end position="561"/>
    </location>
</feature>
<dbReference type="EMBL" id="FN653117">
    <property type="protein sequence ID" value="CBY12374.1"/>
    <property type="molecule type" value="Genomic_DNA"/>
</dbReference>
<feature type="region of interest" description="Disordered" evidence="1">
    <location>
        <begin position="481"/>
        <end position="604"/>
    </location>
</feature>
<dbReference type="AlphaFoldDB" id="E4XRF8"/>
<dbReference type="GO" id="GO:0006406">
    <property type="term" value="P:mRNA export from nucleus"/>
    <property type="evidence" value="ECO:0007669"/>
    <property type="project" value="TreeGrafter"/>
</dbReference>
<feature type="domain" description="SAC3/GANP/THP3 conserved" evidence="2">
    <location>
        <begin position="122"/>
        <end position="400"/>
    </location>
</feature>
<reference evidence="3" key="1">
    <citation type="journal article" date="2010" name="Science">
        <title>Plasticity of animal genome architecture unmasked by rapid evolution of a pelagic tunicate.</title>
        <authorList>
            <person name="Denoeud F."/>
            <person name="Henriet S."/>
            <person name="Mungpakdee S."/>
            <person name="Aury J.M."/>
            <person name="Da Silva C."/>
            <person name="Brinkmann H."/>
            <person name="Mikhaleva J."/>
            <person name="Olsen L.C."/>
            <person name="Jubin C."/>
            <person name="Canestro C."/>
            <person name="Bouquet J.M."/>
            <person name="Danks G."/>
            <person name="Poulain J."/>
            <person name="Campsteijn C."/>
            <person name="Adamski M."/>
            <person name="Cross I."/>
            <person name="Yadetie F."/>
            <person name="Muffato M."/>
            <person name="Louis A."/>
            <person name="Butcher S."/>
            <person name="Tsagkogeorga G."/>
            <person name="Konrad A."/>
            <person name="Singh S."/>
            <person name="Jensen M.F."/>
            <person name="Cong E.H."/>
            <person name="Eikeseth-Otteraa H."/>
            <person name="Noel B."/>
            <person name="Anthouard V."/>
            <person name="Porcel B.M."/>
            <person name="Kachouri-Lafond R."/>
            <person name="Nishino A."/>
            <person name="Ugolini M."/>
            <person name="Chourrout P."/>
            <person name="Nishida H."/>
            <person name="Aasland R."/>
            <person name="Huzurbazar S."/>
            <person name="Westhof E."/>
            <person name="Delsuc F."/>
            <person name="Lehrach H."/>
            <person name="Reinhardt R."/>
            <person name="Weissenbach J."/>
            <person name="Roy S.W."/>
            <person name="Artiguenave F."/>
            <person name="Postlethwait J.H."/>
            <person name="Manak J.R."/>
            <person name="Thompson E.M."/>
            <person name="Jaillon O."/>
            <person name="Du Pasquier L."/>
            <person name="Boudinot P."/>
            <person name="Liberles D.A."/>
            <person name="Volff J.N."/>
            <person name="Philippe H."/>
            <person name="Lenhard B."/>
            <person name="Roest Crollius H."/>
            <person name="Wincker P."/>
            <person name="Chourrout D."/>
        </authorList>
    </citation>
    <scope>NUCLEOTIDE SEQUENCE [LARGE SCALE GENOMIC DNA]</scope>
</reference>
<dbReference type="OrthoDB" id="264795at2759"/>
<proteinExistence type="predicted"/>
<sequence>MEPSEVGSGPLTKENFQEVVKSAGEETIDVLTSAEEKIKDAEQASENENKGCLDVKENTNSPPEECHEINDTKDDPLTVETTEVSSDTMTSNQPEKLENNTQRVNSENGMTKEEQEALVQEMCPEKERNFRLENELVHKLEMTDGEPDENLMVKEYRRSAADIVDMSDGESLRSRGSLKASIQHLLTNIMMREEPFQLKFDFIDDRLRAVRQELTIQRLTLSWFGCKQLLSCVKFYLIARRLFNTVHTDAGNADRLHACSTRIFECISSISEFVKTMENVDLFGREIQTTRDAFSAMILTRLDDLKPSGLIYSTIFQRISELLSNGVCLLPIELLKAYMTQNFCRLSRIFNRLSRIQQIAAEPYVLSLRKACLSSCALSYHNQQLPLKLISSWLIMTTGDTRRLLESSEGVALIESEQEDVSGPFALFNKKEFQPPKHECLTNPAAGDFSFQVLAHMLKSSPEVTAELKSNSYPHERVATLRTTNSENGRVPVISKNPLDNIASDDDDTPIWLKSGNKSNRKNNRRRDSEKKEKRRDSNRDEKDSFRESERHHSHWSEPKKSANNRNRNRNKKDNSGGGSRGARKPGSTASRSWQHDDRTRTTY</sequence>
<dbReference type="Proteomes" id="UP000001307">
    <property type="component" value="Unassembled WGS sequence"/>
</dbReference>
<gene>
    <name evidence="3" type="ORF">GSOID_T00001743001</name>
</gene>
<evidence type="ECO:0000256" key="1">
    <source>
        <dbReference type="SAM" id="MobiDB-lite"/>
    </source>
</evidence>
<dbReference type="Pfam" id="PF03399">
    <property type="entry name" value="SAC3_GANP"/>
    <property type="match status" value="1"/>
</dbReference>
<keyword evidence="4" id="KW-1185">Reference proteome</keyword>
<dbReference type="InParanoid" id="E4XRF8"/>
<feature type="compositionally biased region" description="Basic and acidic residues" evidence="1">
    <location>
        <begin position="38"/>
        <end position="57"/>
    </location>
</feature>
<evidence type="ECO:0000313" key="3">
    <source>
        <dbReference type="EMBL" id="CBY12374.1"/>
    </source>
</evidence>
<evidence type="ECO:0000259" key="2">
    <source>
        <dbReference type="Pfam" id="PF03399"/>
    </source>
</evidence>
<dbReference type="GO" id="GO:0070390">
    <property type="term" value="C:transcription export complex 2"/>
    <property type="evidence" value="ECO:0007669"/>
    <property type="project" value="TreeGrafter"/>
</dbReference>
<accession>E4XRF8</accession>
<dbReference type="Gene3D" id="1.25.40.990">
    <property type="match status" value="1"/>
</dbReference>
<name>E4XRF8_OIKDI</name>
<dbReference type="InterPro" id="IPR005062">
    <property type="entry name" value="SAC3/GANP/THP3_conserved"/>
</dbReference>
<feature type="compositionally biased region" description="Polar residues" evidence="1">
    <location>
        <begin position="79"/>
        <end position="109"/>
    </location>
</feature>
<protein>
    <recommendedName>
        <fullName evidence="2">SAC3/GANP/THP3 conserved domain-containing protein</fullName>
    </recommendedName>
</protein>
<feature type="compositionally biased region" description="Basic and acidic residues" evidence="1">
    <location>
        <begin position="594"/>
        <end position="604"/>
    </location>
</feature>
<feature type="compositionally biased region" description="Basic and acidic residues" evidence="1">
    <location>
        <begin position="64"/>
        <end position="76"/>
    </location>
</feature>